<evidence type="ECO:0000259" key="5">
    <source>
        <dbReference type="Pfam" id="PF01798"/>
    </source>
</evidence>
<dbReference type="SUPFAM" id="SSF117281">
    <property type="entry name" value="Kelch motif"/>
    <property type="match status" value="1"/>
</dbReference>
<dbReference type="GO" id="GO:0070403">
    <property type="term" value="F:NAD+ binding"/>
    <property type="evidence" value="ECO:0007669"/>
    <property type="project" value="InterPro"/>
</dbReference>
<proteinExistence type="predicted"/>
<dbReference type="InterPro" id="IPR006652">
    <property type="entry name" value="Kelch_1"/>
</dbReference>
<dbReference type="GO" id="GO:0003857">
    <property type="term" value="F:(3S)-3-hydroxyacyl-CoA dehydrogenase (NAD+) activity"/>
    <property type="evidence" value="ECO:0007669"/>
    <property type="project" value="TreeGrafter"/>
</dbReference>
<dbReference type="PANTHER" id="PTHR23309">
    <property type="entry name" value="3-HYDROXYACYL-COA DEHYROGENASE"/>
    <property type="match status" value="1"/>
</dbReference>
<dbReference type="GO" id="GO:0016829">
    <property type="term" value="F:lyase activity"/>
    <property type="evidence" value="ECO:0007669"/>
    <property type="project" value="UniProtKB-KW"/>
</dbReference>
<dbReference type="STRING" id="35608.A0A2U1LCA3"/>
<dbReference type="Gene3D" id="3.40.50.720">
    <property type="entry name" value="NAD(P)-binding Rossmann-like Domain"/>
    <property type="match status" value="1"/>
</dbReference>
<dbReference type="GO" id="GO:0016853">
    <property type="term" value="F:isomerase activity"/>
    <property type="evidence" value="ECO:0007669"/>
    <property type="project" value="UniProtKB-KW"/>
</dbReference>
<dbReference type="InterPro" id="IPR015915">
    <property type="entry name" value="Kelch-typ_b-propeller"/>
</dbReference>
<dbReference type="OrthoDB" id="1737359at2759"/>
<dbReference type="Pfam" id="PF01798">
    <property type="entry name" value="Nop"/>
    <property type="match status" value="1"/>
</dbReference>
<sequence>MKKVEDALEKGSDMSNLGMILEDDPEYQLIAECNTLSFPELESLVHHPIDYARAAKKIGNEVDLTVLDLEGLLPAAIIMVISVTASTKSGQPLPKDVLQKPRAVKKVAVIGGGLMGSGIATALILGNINVVLKEVNSEYLHKGIKTIEGNVRGLVARKRLGQTQAEKALLMVKGVLDYSEFTDVDMVIEAVIENVPLNQKIFCEIEKVCPPHCILATNTSTIDLNLVGEKIKSQDSWLLGQLMNKPRCLFRSASLGEIAIVAGGIDQNGNIIIKFYVIGGVGGTDARPLTCGEEYDLITRVWTEIPNMSPVKPIEAANAPIEAPPLLAVVDNEL</sequence>
<evidence type="ECO:0000256" key="1">
    <source>
        <dbReference type="ARBA" id="ARBA00023235"/>
    </source>
</evidence>
<evidence type="ECO:0000256" key="3">
    <source>
        <dbReference type="ARBA" id="ARBA00023268"/>
    </source>
</evidence>
<keyword evidence="4" id="KW-0812">Transmembrane</keyword>
<accession>A0A2U1LCA3</accession>
<reference evidence="7 8" key="1">
    <citation type="journal article" date="2018" name="Mol. Plant">
        <title>The genome of Artemisia annua provides insight into the evolution of Asteraceae family and artemisinin biosynthesis.</title>
        <authorList>
            <person name="Shen Q."/>
            <person name="Zhang L."/>
            <person name="Liao Z."/>
            <person name="Wang S."/>
            <person name="Yan T."/>
            <person name="Shi P."/>
            <person name="Liu M."/>
            <person name="Fu X."/>
            <person name="Pan Q."/>
            <person name="Wang Y."/>
            <person name="Lv Z."/>
            <person name="Lu X."/>
            <person name="Zhang F."/>
            <person name="Jiang W."/>
            <person name="Ma Y."/>
            <person name="Chen M."/>
            <person name="Hao X."/>
            <person name="Li L."/>
            <person name="Tang Y."/>
            <person name="Lv G."/>
            <person name="Zhou Y."/>
            <person name="Sun X."/>
            <person name="Brodelius P.E."/>
            <person name="Rose J.K.C."/>
            <person name="Tang K."/>
        </authorList>
    </citation>
    <scope>NUCLEOTIDE SEQUENCE [LARGE SCALE GENOMIC DNA]</scope>
    <source>
        <strain evidence="8">cv. Huhao1</strain>
        <tissue evidence="7">Leaf</tissue>
    </source>
</reference>
<dbReference type="SUPFAM" id="SSF89124">
    <property type="entry name" value="Nop domain"/>
    <property type="match status" value="1"/>
</dbReference>
<keyword evidence="1" id="KW-0413">Isomerase</keyword>
<evidence type="ECO:0000256" key="2">
    <source>
        <dbReference type="ARBA" id="ARBA00023239"/>
    </source>
</evidence>
<dbReference type="PANTHER" id="PTHR23309:SF40">
    <property type="entry name" value="3-HYDROXYACYL-COA DEHYDROGENASE-RELATED"/>
    <property type="match status" value="1"/>
</dbReference>
<keyword evidence="3" id="KW-0511">Multifunctional enzyme</keyword>
<dbReference type="InterPro" id="IPR036291">
    <property type="entry name" value="NAD(P)-bd_dom_sf"/>
</dbReference>
<feature type="transmembrane region" description="Helical" evidence="4">
    <location>
        <begin position="107"/>
        <end position="132"/>
    </location>
</feature>
<feature type="domain" description="Nop" evidence="5">
    <location>
        <begin position="30"/>
        <end position="100"/>
    </location>
</feature>
<evidence type="ECO:0000313" key="8">
    <source>
        <dbReference type="Proteomes" id="UP000245207"/>
    </source>
</evidence>
<dbReference type="GO" id="GO:0005777">
    <property type="term" value="C:peroxisome"/>
    <property type="evidence" value="ECO:0007669"/>
    <property type="project" value="TreeGrafter"/>
</dbReference>
<protein>
    <submittedName>
        <fullName evidence="7">Glyoxysomal fatty acid beta-oxidation multifunctional protein MFP-a</fullName>
    </submittedName>
</protein>
<evidence type="ECO:0000256" key="4">
    <source>
        <dbReference type="SAM" id="Phobius"/>
    </source>
</evidence>
<dbReference type="Gene3D" id="1.10.287.4070">
    <property type="match status" value="1"/>
</dbReference>
<keyword evidence="4" id="KW-0472">Membrane</keyword>
<dbReference type="SUPFAM" id="SSF51735">
    <property type="entry name" value="NAD(P)-binding Rossmann-fold domains"/>
    <property type="match status" value="1"/>
</dbReference>
<keyword evidence="4" id="KW-1133">Transmembrane helix</keyword>
<organism evidence="7 8">
    <name type="scientific">Artemisia annua</name>
    <name type="common">Sweet wormwood</name>
    <dbReference type="NCBI Taxonomy" id="35608"/>
    <lineage>
        <taxon>Eukaryota</taxon>
        <taxon>Viridiplantae</taxon>
        <taxon>Streptophyta</taxon>
        <taxon>Embryophyta</taxon>
        <taxon>Tracheophyta</taxon>
        <taxon>Spermatophyta</taxon>
        <taxon>Magnoliopsida</taxon>
        <taxon>eudicotyledons</taxon>
        <taxon>Gunneridae</taxon>
        <taxon>Pentapetalae</taxon>
        <taxon>asterids</taxon>
        <taxon>campanulids</taxon>
        <taxon>Asterales</taxon>
        <taxon>Asteraceae</taxon>
        <taxon>Asteroideae</taxon>
        <taxon>Anthemideae</taxon>
        <taxon>Artemisiinae</taxon>
        <taxon>Artemisia</taxon>
    </lineage>
</organism>
<evidence type="ECO:0000313" key="7">
    <source>
        <dbReference type="EMBL" id="PWA46619.1"/>
    </source>
</evidence>
<feature type="domain" description="3-hydroxyacyl-CoA dehydrogenase NAD binding" evidence="6">
    <location>
        <begin position="106"/>
        <end position="239"/>
    </location>
</feature>
<dbReference type="AlphaFoldDB" id="A0A2U1LCA3"/>
<dbReference type="GO" id="GO:0006635">
    <property type="term" value="P:fatty acid beta-oxidation"/>
    <property type="evidence" value="ECO:0007669"/>
    <property type="project" value="TreeGrafter"/>
</dbReference>
<keyword evidence="8" id="KW-1185">Reference proteome</keyword>
<dbReference type="Pfam" id="PF02737">
    <property type="entry name" value="3HCDH_N"/>
    <property type="match status" value="1"/>
</dbReference>
<dbReference type="InterPro" id="IPR006176">
    <property type="entry name" value="3-OHacyl-CoA_DH_NAD-bd"/>
</dbReference>
<keyword evidence="2" id="KW-0456">Lyase</keyword>
<gene>
    <name evidence="7" type="ORF">CTI12_AA506850</name>
</gene>
<dbReference type="InterPro" id="IPR002687">
    <property type="entry name" value="Nop_dom"/>
</dbReference>
<dbReference type="Proteomes" id="UP000245207">
    <property type="component" value="Unassembled WGS sequence"/>
</dbReference>
<comment type="caution">
    <text evidence="7">The sequence shown here is derived from an EMBL/GenBank/DDBJ whole genome shotgun (WGS) entry which is preliminary data.</text>
</comment>
<name>A0A2U1LCA3_ARTAN</name>
<evidence type="ECO:0000259" key="6">
    <source>
        <dbReference type="Pfam" id="PF02737"/>
    </source>
</evidence>
<dbReference type="Pfam" id="PF01344">
    <property type="entry name" value="Kelch_1"/>
    <property type="match status" value="1"/>
</dbReference>
<dbReference type="InterPro" id="IPR036070">
    <property type="entry name" value="Nop_dom_sf"/>
</dbReference>
<dbReference type="EMBL" id="PKPP01010204">
    <property type="protein sequence ID" value="PWA46619.1"/>
    <property type="molecule type" value="Genomic_DNA"/>
</dbReference>